<evidence type="ECO:0000256" key="1">
    <source>
        <dbReference type="ARBA" id="ARBA00001974"/>
    </source>
</evidence>
<evidence type="ECO:0000313" key="10">
    <source>
        <dbReference type="Proteomes" id="UP001432000"/>
    </source>
</evidence>
<comment type="similarity">
    <text evidence="2">Belongs to the acyl-CoA dehydrogenase family.</text>
</comment>
<dbReference type="InterPro" id="IPR013786">
    <property type="entry name" value="AcylCoA_DH/ox_N"/>
</dbReference>
<dbReference type="InterPro" id="IPR037069">
    <property type="entry name" value="AcylCoA_DH/ox_N_sf"/>
</dbReference>
<dbReference type="SUPFAM" id="SSF47203">
    <property type="entry name" value="Acyl-CoA dehydrogenase C-terminal domain-like"/>
    <property type="match status" value="1"/>
</dbReference>
<sequence length="336" mass="34885">MDFTRDSTQTTIAEMVSGLLAREPSDLWASLWDAGLLTMLLPESAGGDGLGLPEAATVLTELAHAGAVGPALATIGFGIVPLAMLAPDAVDGRMPPGSILTAALAEPGRPFPSNPSTTSTPDGDHMRVTGTKIAVPYAEQSYRILVPTSAGIVLVDPKSDGVRLTRTPSSSGDPEYFVEFDSAPGQFIAGDVTSLYRIALAAIGAVADGLAAGAAELTASHLGSRHQFGKPLATFQAVAGEIADVYVTARTIHVAAVSAVWQASQRREADDTDVLAYWIAAELPAAMQMCHHLHGGIGVDVTYPMHRYYSAAKDLARLVGGSSYRLDLVGAACSSN</sequence>
<dbReference type="PANTHER" id="PTHR43884:SF20">
    <property type="entry name" value="ACYL-COA DEHYDROGENASE FADE28"/>
    <property type="match status" value="1"/>
</dbReference>
<dbReference type="Gene3D" id="1.10.540.10">
    <property type="entry name" value="Acyl-CoA dehydrogenase/oxidase, N-terminal domain"/>
    <property type="match status" value="1"/>
</dbReference>
<evidence type="ECO:0000313" key="9">
    <source>
        <dbReference type="EMBL" id="WXG67294.1"/>
    </source>
</evidence>
<dbReference type="EMBL" id="CP147846">
    <property type="protein sequence ID" value="WXG67294.1"/>
    <property type="molecule type" value="Genomic_DNA"/>
</dbReference>
<dbReference type="Pfam" id="PF00441">
    <property type="entry name" value="Acyl-CoA_dh_1"/>
    <property type="match status" value="1"/>
</dbReference>
<dbReference type="RefSeq" id="WP_338886738.1">
    <property type="nucleotide sequence ID" value="NZ_CP147846.1"/>
</dbReference>
<dbReference type="Gene3D" id="2.40.110.10">
    <property type="entry name" value="Butyryl-CoA Dehydrogenase, subunit A, domain 2"/>
    <property type="match status" value="1"/>
</dbReference>
<dbReference type="Gene3D" id="1.20.140.10">
    <property type="entry name" value="Butyryl-CoA Dehydrogenase, subunit A, domain 3"/>
    <property type="match status" value="1"/>
</dbReference>
<evidence type="ECO:0000256" key="4">
    <source>
        <dbReference type="ARBA" id="ARBA00022827"/>
    </source>
</evidence>
<evidence type="ECO:0000256" key="6">
    <source>
        <dbReference type="SAM" id="MobiDB-lite"/>
    </source>
</evidence>
<keyword evidence="5 9" id="KW-0560">Oxidoreductase</keyword>
<keyword evidence="10" id="KW-1185">Reference proteome</keyword>
<protein>
    <submittedName>
        <fullName evidence="9">Acyl-CoA dehydrogenase family protein</fullName>
        <ecNumber evidence="9">1.-.-.-</ecNumber>
    </submittedName>
</protein>
<dbReference type="Proteomes" id="UP001432000">
    <property type="component" value="Chromosome"/>
</dbReference>
<gene>
    <name evidence="9" type="ORF">WDS16_18835</name>
</gene>
<evidence type="ECO:0000256" key="5">
    <source>
        <dbReference type="ARBA" id="ARBA00023002"/>
    </source>
</evidence>
<dbReference type="EC" id="1.-.-.-" evidence="9"/>
<dbReference type="PANTHER" id="PTHR43884">
    <property type="entry name" value="ACYL-COA DEHYDROGENASE"/>
    <property type="match status" value="1"/>
</dbReference>
<dbReference type="InterPro" id="IPR046373">
    <property type="entry name" value="Acyl-CoA_Oxase/DH_mid-dom_sf"/>
</dbReference>
<dbReference type="Pfam" id="PF02771">
    <property type="entry name" value="Acyl-CoA_dh_N"/>
    <property type="match status" value="1"/>
</dbReference>
<evidence type="ECO:0000259" key="8">
    <source>
        <dbReference type="Pfam" id="PF02771"/>
    </source>
</evidence>
<name>A0ABZ2PEL0_9NOCA</name>
<evidence type="ECO:0000256" key="3">
    <source>
        <dbReference type="ARBA" id="ARBA00022630"/>
    </source>
</evidence>
<proteinExistence type="inferred from homology"/>
<evidence type="ECO:0000256" key="2">
    <source>
        <dbReference type="ARBA" id="ARBA00009347"/>
    </source>
</evidence>
<dbReference type="SUPFAM" id="SSF56645">
    <property type="entry name" value="Acyl-CoA dehydrogenase NM domain-like"/>
    <property type="match status" value="1"/>
</dbReference>
<dbReference type="InterPro" id="IPR009100">
    <property type="entry name" value="AcylCoA_DH/oxidase_NM_dom_sf"/>
</dbReference>
<dbReference type="InterPro" id="IPR009075">
    <property type="entry name" value="AcylCo_DH/oxidase_C"/>
</dbReference>
<accession>A0ABZ2PEL0</accession>
<dbReference type="InterPro" id="IPR036250">
    <property type="entry name" value="AcylCo_DH-like_C"/>
</dbReference>
<evidence type="ECO:0000259" key="7">
    <source>
        <dbReference type="Pfam" id="PF00441"/>
    </source>
</evidence>
<reference evidence="9 10" key="1">
    <citation type="submission" date="2024-03" db="EMBL/GenBank/DDBJ databases">
        <title>Natural products discovery in diverse microorganisms through a two-stage MS feature dereplication strategy.</title>
        <authorList>
            <person name="Zhang R."/>
        </authorList>
    </citation>
    <scope>NUCLEOTIDE SEQUENCE [LARGE SCALE GENOMIC DNA]</scope>
    <source>
        <strain evidence="9 10">18930</strain>
    </source>
</reference>
<keyword evidence="4" id="KW-0274">FAD</keyword>
<feature type="region of interest" description="Disordered" evidence="6">
    <location>
        <begin position="106"/>
        <end position="126"/>
    </location>
</feature>
<feature type="domain" description="Acyl-CoA dehydrogenase/oxidase C-terminal" evidence="7">
    <location>
        <begin position="202"/>
        <end position="323"/>
    </location>
</feature>
<dbReference type="GO" id="GO:0016491">
    <property type="term" value="F:oxidoreductase activity"/>
    <property type="evidence" value="ECO:0007669"/>
    <property type="project" value="UniProtKB-KW"/>
</dbReference>
<comment type="cofactor">
    <cofactor evidence="1">
        <name>FAD</name>
        <dbReference type="ChEBI" id="CHEBI:57692"/>
    </cofactor>
</comment>
<organism evidence="9 10">
    <name type="scientific">Rhodococcus sovatensis</name>
    <dbReference type="NCBI Taxonomy" id="1805840"/>
    <lineage>
        <taxon>Bacteria</taxon>
        <taxon>Bacillati</taxon>
        <taxon>Actinomycetota</taxon>
        <taxon>Actinomycetes</taxon>
        <taxon>Mycobacteriales</taxon>
        <taxon>Nocardiaceae</taxon>
        <taxon>Rhodococcus</taxon>
    </lineage>
</organism>
<feature type="domain" description="Acyl-CoA dehydrogenase/oxidase N-terminal" evidence="8">
    <location>
        <begin position="17"/>
        <end position="78"/>
    </location>
</feature>
<keyword evidence="3" id="KW-0285">Flavoprotein</keyword>